<feature type="region of interest" description="Disordered" evidence="1">
    <location>
        <begin position="28"/>
        <end position="57"/>
    </location>
</feature>
<dbReference type="Proteomes" id="UP000095287">
    <property type="component" value="Unplaced"/>
</dbReference>
<evidence type="ECO:0000256" key="1">
    <source>
        <dbReference type="SAM" id="MobiDB-lite"/>
    </source>
</evidence>
<feature type="region of interest" description="Disordered" evidence="1">
    <location>
        <begin position="1"/>
        <end position="20"/>
    </location>
</feature>
<dbReference type="AlphaFoldDB" id="A0A1I8ARV9"/>
<reference evidence="3" key="1">
    <citation type="submission" date="2016-11" db="UniProtKB">
        <authorList>
            <consortium name="WormBaseParasite"/>
        </authorList>
    </citation>
    <scope>IDENTIFICATION</scope>
</reference>
<evidence type="ECO:0000313" key="2">
    <source>
        <dbReference type="Proteomes" id="UP000095287"/>
    </source>
</evidence>
<proteinExistence type="predicted"/>
<keyword evidence="2" id="KW-1185">Reference proteome</keyword>
<evidence type="ECO:0000313" key="3">
    <source>
        <dbReference type="WBParaSite" id="L893_g8240.t1"/>
    </source>
</evidence>
<name>A0A1I8ARV9_9BILA</name>
<sequence length="87" mass="9608">MGVPHGPGPKPPPSSHSFAFGERSQHWGFRTDESSPPESTVARRRVTPGRFESTESGVRSTFGLDADRSSAVYGLLYWLWRLLCVSS</sequence>
<accession>A0A1I8ARV9</accession>
<dbReference type="WBParaSite" id="L893_g8240.t1">
    <property type="protein sequence ID" value="L893_g8240.t1"/>
    <property type="gene ID" value="L893_g8240"/>
</dbReference>
<feature type="compositionally biased region" description="Pro residues" evidence="1">
    <location>
        <begin position="1"/>
        <end position="14"/>
    </location>
</feature>
<protein>
    <submittedName>
        <fullName evidence="3">Uncharacterized protein</fullName>
    </submittedName>
</protein>
<organism evidence="2 3">
    <name type="scientific">Steinernema glaseri</name>
    <dbReference type="NCBI Taxonomy" id="37863"/>
    <lineage>
        <taxon>Eukaryota</taxon>
        <taxon>Metazoa</taxon>
        <taxon>Ecdysozoa</taxon>
        <taxon>Nematoda</taxon>
        <taxon>Chromadorea</taxon>
        <taxon>Rhabditida</taxon>
        <taxon>Tylenchina</taxon>
        <taxon>Panagrolaimomorpha</taxon>
        <taxon>Strongyloidoidea</taxon>
        <taxon>Steinernematidae</taxon>
        <taxon>Steinernema</taxon>
    </lineage>
</organism>